<evidence type="ECO:0000313" key="1">
    <source>
        <dbReference type="EMBL" id="PQO43730.1"/>
    </source>
</evidence>
<evidence type="ECO:0000313" key="2">
    <source>
        <dbReference type="Proteomes" id="UP000237819"/>
    </source>
</evidence>
<proteinExistence type="predicted"/>
<comment type="caution">
    <text evidence="1">The sequence shown here is derived from an EMBL/GenBank/DDBJ whole genome shotgun (WGS) entry which is preliminary data.</text>
</comment>
<dbReference type="OrthoDB" id="56388at2"/>
<accession>A0A2S8GHC7</accession>
<dbReference type="RefSeq" id="WP_105338015.1">
    <property type="nucleotide sequence ID" value="NZ_PUHZ01000023.1"/>
</dbReference>
<evidence type="ECO:0008006" key="3">
    <source>
        <dbReference type="Google" id="ProtNLM"/>
    </source>
</evidence>
<organism evidence="1 2">
    <name type="scientific">Blastopirellula marina</name>
    <dbReference type="NCBI Taxonomy" id="124"/>
    <lineage>
        <taxon>Bacteria</taxon>
        <taxon>Pseudomonadati</taxon>
        <taxon>Planctomycetota</taxon>
        <taxon>Planctomycetia</taxon>
        <taxon>Pirellulales</taxon>
        <taxon>Pirellulaceae</taxon>
        <taxon>Blastopirellula</taxon>
    </lineage>
</organism>
<dbReference type="EMBL" id="PUHZ01000023">
    <property type="protein sequence ID" value="PQO43730.1"/>
    <property type="molecule type" value="Genomic_DNA"/>
</dbReference>
<protein>
    <recommendedName>
        <fullName evidence="3">Tetratricopeptide repeat protein</fullName>
    </recommendedName>
</protein>
<dbReference type="Proteomes" id="UP000237819">
    <property type="component" value="Unassembled WGS sequence"/>
</dbReference>
<dbReference type="InterPro" id="IPR011990">
    <property type="entry name" value="TPR-like_helical_dom_sf"/>
</dbReference>
<gene>
    <name evidence="1" type="ORF">C5Y93_24160</name>
</gene>
<reference evidence="1 2" key="1">
    <citation type="submission" date="2018-02" db="EMBL/GenBank/DDBJ databases">
        <title>Comparative genomes isolates from brazilian mangrove.</title>
        <authorList>
            <person name="Araujo J.E."/>
            <person name="Taketani R.G."/>
            <person name="Silva M.C.P."/>
            <person name="Loureco M.V."/>
            <person name="Andreote F.D."/>
        </authorList>
    </citation>
    <scope>NUCLEOTIDE SEQUENCE [LARGE SCALE GENOMIC DNA]</scope>
    <source>
        <strain evidence="1 2">Nap-Phe MGV</strain>
    </source>
</reference>
<name>A0A2S8GHC7_9BACT</name>
<dbReference type="SUPFAM" id="SSF48452">
    <property type="entry name" value="TPR-like"/>
    <property type="match status" value="1"/>
</dbReference>
<sequence>MNNFDNDRLYQLWDQAEELPYGEIRVRISEEAVNLAESTRDLDLIFDARLRLIESAGFSGHDEKLLAAFAWCLAQYEKDPPRFEEHRFTLLWYFKHAINSADQFPQISLAQVDAMRAQMSEIYGRYGYNQRPFHYSRFKFAVGIGELEQAAEAYKAYRAIARDDMSDCTACETNSNSWYFFMKGDFKKGLRMAQPILQGRQRCMSVPHVTYANVLRPLALLGRYEEADQFQKKGYRLIRSNPLYVDRFAMHIAYLVHRDRRTSAVRMFERHLAMALETHELSSRYEFLLAAQRLFTVIAEKKQTQKLNLPTSFPLHDPTGQYDVAQLLSWIEAEAIPLGERFNARNQNKYYTAGLVESLSY</sequence>
<dbReference type="AlphaFoldDB" id="A0A2S8GHC7"/>